<organism evidence="1 2">
    <name type="scientific">Brevundimonas phage vB_BpoS-Kabachok</name>
    <dbReference type="NCBI Taxonomy" id="2948600"/>
    <lineage>
        <taxon>Viruses</taxon>
        <taxon>Duplodnaviria</taxon>
        <taxon>Heunggongvirae</taxon>
        <taxon>Uroviricota</taxon>
        <taxon>Caudoviricetes</taxon>
        <taxon>Jeanschmidtviridae</taxon>
        <taxon>Marchewkavirus</taxon>
        <taxon>Marchewkavirus kabachok</taxon>
    </lineage>
</organism>
<sequence>MIGTRRHHEQHFVKRLEPLSEAFDMDSARARADRILNNQPFICQVDIVWRFRNRAGRLEETLLETCRRSGREIVTVVPGLNGESDPVEAAE</sequence>
<reference evidence="1" key="1">
    <citation type="submission" date="2022-05" db="EMBL/GenBank/DDBJ databases">
        <authorList>
            <person name="Friedrich I."/>
            <person name="Poehlein A."/>
            <person name="Schneider D."/>
            <person name="Hertel R."/>
            <person name="Daniel R."/>
        </authorList>
    </citation>
    <scope>NUCLEOTIDE SEQUENCE</scope>
</reference>
<keyword evidence="2" id="KW-1185">Reference proteome</keyword>
<accession>A0A9E7MPV3</accession>
<name>A0A9E7MPV3_9CAUD</name>
<dbReference type="EMBL" id="ON529852">
    <property type="protein sequence ID" value="USN13864.1"/>
    <property type="molecule type" value="Genomic_DNA"/>
</dbReference>
<protein>
    <submittedName>
        <fullName evidence="1">Uncharacterized protein</fullName>
    </submittedName>
</protein>
<evidence type="ECO:0000313" key="2">
    <source>
        <dbReference type="Proteomes" id="UP001056685"/>
    </source>
</evidence>
<evidence type="ECO:0000313" key="1">
    <source>
        <dbReference type="EMBL" id="USN13864.1"/>
    </source>
</evidence>
<proteinExistence type="predicted"/>
<gene>
    <name evidence="1" type="ORF">KABACHOK_00270</name>
</gene>
<dbReference type="Proteomes" id="UP001056685">
    <property type="component" value="Segment"/>
</dbReference>